<dbReference type="Proteomes" id="UP001348641">
    <property type="component" value="Unassembled WGS sequence"/>
</dbReference>
<dbReference type="RefSeq" id="WP_330158858.1">
    <property type="nucleotide sequence ID" value="NZ_BAAAJA010000022.1"/>
</dbReference>
<comment type="caution">
    <text evidence="1">The sequence shown here is derived from an EMBL/GenBank/DDBJ whole genome shotgun (WGS) entry which is preliminary data.</text>
</comment>
<proteinExistence type="predicted"/>
<gene>
    <name evidence="1" type="ORF">Q8A49_14940</name>
</gene>
<name>A0ABU7KR64_9ACTN</name>
<dbReference type="EMBL" id="JAUUCC010000034">
    <property type="protein sequence ID" value="MEE2051795.1"/>
    <property type="molecule type" value="Genomic_DNA"/>
</dbReference>
<evidence type="ECO:0000313" key="1">
    <source>
        <dbReference type="EMBL" id="MEE2051795.1"/>
    </source>
</evidence>
<evidence type="ECO:0000313" key="2">
    <source>
        <dbReference type="Proteomes" id="UP001348641"/>
    </source>
</evidence>
<accession>A0ABU7KR64</accession>
<sequence>MSEQPPRYRMMTLAEIRARHQSPDPQPPRRLTGAELEDLRARLNRGEHPRGEAEHNARYELGVIRYVEAVDDLLGRVHAEALDAAPDSTSRQYAAGILDAIAWARGELPTGPVTGRRPDTALPGTQNLEGEAAAAARVLRGQQRAARELSTSYISGVEATLLWTLCSAPDPWT</sequence>
<reference evidence="1 2" key="1">
    <citation type="submission" date="2023-07" db="EMBL/GenBank/DDBJ databases">
        <authorList>
            <person name="Girao M."/>
            <person name="Carvalho M.F."/>
        </authorList>
    </citation>
    <scope>NUCLEOTIDE SEQUENCE [LARGE SCALE GENOMIC DNA]</scope>
    <source>
        <strain evidence="1 2">66/93</strain>
    </source>
</reference>
<organism evidence="1 2">
    <name type="scientific">Nocardiopsis tropica</name>
    <dbReference type="NCBI Taxonomy" id="109330"/>
    <lineage>
        <taxon>Bacteria</taxon>
        <taxon>Bacillati</taxon>
        <taxon>Actinomycetota</taxon>
        <taxon>Actinomycetes</taxon>
        <taxon>Streptosporangiales</taxon>
        <taxon>Nocardiopsidaceae</taxon>
        <taxon>Nocardiopsis</taxon>
    </lineage>
</organism>
<protein>
    <submittedName>
        <fullName evidence="1">Uncharacterized protein</fullName>
    </submittedName>
</protein>